<dbReference type="CDD" id="cd11579">
    <property type="entry name" value="Glyco_tran_WbsX"/>
    <property type="match status" value="1"/>
</dbReference>
<gene>
    <name evidence="1" type="ORF">A4H34_04900</name>
</gene>
<dbReference type="Pfam" id="PF05045">
    <property type="entry name" value="RgpF"/>
    <property type="match status" value="1"/>
</dbReference>
<dbReference type="Proteomes" id="UP000078368">
    <property type="component" value="Unassembled WGS sequence"/>
</dbReference>
<dbReference type="PANTHER" id="PTHR41244:SF1">
    <property type="entry name" value="GLYCOSYLTRANSFERASE"/>
    <property type="match status" value="1"/>
</dbReference>
<reference evidence="1 2" key="1">
    <citation type="submission" date="2016-04" db="EMBL/GenBank/DDBJ databases">
        <title>Peptidophaga gingivicola gen. nov., sp. nov., isolated from human subgingival plaque.</title>
        <authorList>
            <person name="Beall C.J."/>
            <person name="Mokrzan E.M."/>
            <person name="Griffen A.L."/>
            <person name="Leys E.J."/>
        </authorList>
    </citation>
    <scope>NUCLEOTIDE SEQUENCE [LARGE SCALE GENOMIC DNA]</scope>
    <source>
        <strain evidence="1 2">BA112</strain>
    </source>
</reference>
<dbReference type="STRING" id="1823756.A4H34_04900"/>
<dbReference type="AlphaFoldDB" id="A0A179B462"/>
<evidence type="ECO:0000313" key="2">
    <source>
        <dbReference type="Proteomes" id="UP000078368"/>
    </source>
</evidence>
<dbReference type="InterPro" id="IPR007739">
    <property type="entry name" value="RgpF"/>
</dbReference>
<dbReference type="OrthoDB" id="9815339at2"/>
<dbReference type="RefSeq" id="WP_064231272.1">
    <property type="nucleotide sequence ID" value="NZ_LVZK01000001.1"/>
</dbReference>
<dbReference type="GO" id="GO:0016740">
    <property type="term" value="F:transferase activity"/>
    <property type="evidence" value="ECO:0007669"/>
    <property type="project" value="UniProtKB-KW"/>
</dbReference>
<accession>A0A179B462</accession>
<proteinExistence type="predicted"/>
<dbReference type="Gene3D" id="3.20.20.80">
    <property type="entry name" value="Glycosidases"/>
    <property type="match status" value="1"/>
</dbReference>
<protein>
    <submittedName>
        <fullName evidence="1">Glycosyl transferase family 2</fullName>
    </submittedName>
</protein>
<dbReference type="PANTHER" id="PTHR41244">
    <property type="entry name" value="RHAMNAN SYNTHESIS F"/>
    <property type="match status" value="1"/>
</dbReference>
<keyword evidence="1" id="KW-0808">Transferase</keyword>
<keyword evidence="2" id="KW-1185">Reference proteome</keyword>
<dbReference type="Pfam" id="PF14307">
    <property type="entry name" value="Glyco_tran_WbsX"/>
    <property type="match status" value="1"/>
</dbReference>
<evidence type="ECO:0000313" key="1">
    <source>
        <dbReference type="EMBL" id="OAP86476.1"/>
    </source>
</evidence>
<organism evidence="1 2">
    <name type="scientific">Peptidiphaga gingivicola</name>
    <dbReference type="NCBI Taxonomy" id="2741497"/>
    <lineage>
        <taxon>Bacteria</taxon>
        <taxon>Bacillati</taxon>
        <taxon>Actinomycetota</taxon>
        <taxon>Actinomycetes</taxon>
        <taxon>Actinomycetales</taxon>
        <taxon>Actinomycetaceae</taxon>
        <taxon>Peptidiphaga</taxon>
    </lineage>
</organism>
<dbReference type="InterPro" id="IPR032719">
    <property type="entry name" value="WbsX"/>
</dbReference>
<comment type="caution">
    <text evidence="1">The sequence shown here is derived from an EMBL/GenBank/DDBJ whole genome shotgun (WGS) entry which is preliminary data.</text>
</comment>
<sequence length="687" mass="77646">MPRFSRSGLVRRAQYQAARARNAAANFLVSGSVKGYRSQHPADFSEYVMRQGGRQDSGFPDKWRIDPQFDIADPSRIAVVIHCFYADLMPELFDRLRNLPTDFDLFVTNASGADVAVPKDLERMRHSVVVEVENHGRDIFPTVQLVNSGILDPYDLILKLHTKKSPWREEHADLDGSGAAWKDQFLSDLVGSREKVEEILNAFAADPTLGLVTAADSIVGKEFWGGDQRIVEQLMLRIEMSIDPDELEFASGSMYWTRAFVLQGLRAFNLTSADFDEEKGQVDATTAHAIERIVGIVTDEAGLRTVEAPRLAKLASEPGYDARGWRRFEPGASRTAAANVIPFYLPQFHESEENNRWWGRGFTEWSNVAAAIPAWRGHYQPKQPTDLGYYDLELDRVRMDQADLAAANGIGAFMYYYYWFSGKRILNRPIEKLKASGLDFPFCIMWANENWTRRWDGRSQDILIGQDYSQVPAEDFIDDVMEFLLDPRYLRVDGKALIAVYRPAQMDNFPEVVATWRERARAAGVGELKVLAVAVAEEFDGLGQGFREAGLDGTLQFPPHNLPWVAGPATEVGLDSRWRGNFMSYRATVKASLHAAPSLADDEYPGAMVGFDNTARRQWKADAWYGSNPYTFHRWIAGLVRVVAPREAKDRLLFVNAWNEWAESAILEPTTRFGRTYLLAVRNAVWS</sequence>
<dbReference type="EMBL" id="LVZK01000001">
    <property type="protein sequence ID" value="OAP86476.1"/>
    <property type="molecule type" value="Genomic_DNA"/>
</dbReference>
<name>A0A179B462_9ACTO</name>